<dbReference type="PANTHER" id="PTHR30160">
    <property type="entry name" value="TETRAACYLDISACCHARIDE 4'-KINASE-RELATED"/>
    <property type="match status" value="1"/>
</dbReference>
<dbReference type="GO" id="GO:0005829">
    <property type="term" value="C:cytosol"/>
    <property type="evidence" value="ECO:0007669"/>
    <property type="project" value="TreeGrafter"/>
</dbReference>
<dbReference type="SUPFAM" id="SSF53756">
    <property type="entry name" value="UDP-Glycosyltransferase/glycogen phosphorylase"/>
    <property type="match status" value="2"/>
</dbReference>
<dbReference type="Proteomes" id="UP000315525">
    <property type="component" value="Unassembled WGS sequence"/>
</dbReference>
<keyword evidence="1" id="KW-0328">Glycosyltransferase</keyword>
<dbReference type="InterPro" id="IPR002201">
    <property type="entry name" value="Glyco_trans_9"/>
</dbReference>
<dbReference type="InterPro" id="IPR001296">
    <property type="entry name" value="Glyco_trans_1"/>
</dbReference>
<feature type="domain" description="Glycosyl transferase family 1" evidence="3">
    <location>
        <begin position="192"/>
        <end position="356"/>
    </location>
</feature>
<dbReference type="Pfam" id="PF13439">
    <property type="entry name" value="Glyco_transf_4"/>
    <property type="match status" value="1"/>
</dbReference>
<dbReference type="AlphaFoldDB" id="A0A523UVW9"/>
<comment type="caution">
    <text evidence="5">The sequence shown here is derived from an EMBL/GenBank/DDBJ whole genome shotgun (WGS) entry which is preliminary data.</text>
</comment>
<organism evidence="5 6">
    <name type="scientific">candidate division TA06 bacterium</name>
    <dbReference type="NCBI Taxonomy" id="2250710"/>
    <lineage>
        <taxon>Bacteria</taxon>
        <taxon>Bacteria division TA06</taxon>
    </lineage>
</organism>
<dbReference type="GO" id="GO:0008713">
    <property type="term" value="F:ADP-heptose-lipopolysaccharide heptosyltransferase activity"/>
    <property type="evidence" value="ECO:0007669"/>
    <property type="project" value="TreeGrafter"/>
</dbReference>
<sequence length="787" mass="86827">MKVGIVTERFPPNVKGGGEISVSLLAQALKRRGIDVEVLSFDGCGEDVHEGIRVRRTRGSQSFHFPVEKSNIFEYPKIREFCRGKDLIHGYNMKYYPATAHVSKALGLSSVLTMTTYGFYYPQHVKGLKSPVTLLGGLHQRVSDALCRRLIIAGADVLVTLSAAQKRIYQELGFPGEKIRVIPNFVDPSFLERKPATFNTRARIILYVGRLSSEKGVGTLIRAFALVKPEDKDLKLVIVGTGPAADELQTLAAELGVDERVRFSGKLHYAETKKTYEKASVFVHPGLWPEPFGRTMLEAMASGIPVIATKTGSAPELLAGCGLLFEPGDVEQLASQIGLVLEDSELARNLSRDARARAESEYGEEKVLNKMVDLYREIAPKTGLVRVRTGPEDKPTVLAEGRLRELRHVFGRLIDRTAVPVLRKVFDVYFRLFSKPQDLSKLQAPRILFAMLTRGIGDAILCTPALNELRRRFPDSHITVLAIPYVSGLVSRFGSVDKVISFNIEHAGTSDIYKVVRKLRILKPDLAIDILRDRSVLSPLILFLSGARDLVGFSVGLRSIFFSHRYSMRTTGVHFADVVRNLVNGSGLGTGGRVDFETELANEADREFARSLLAGSSRPVICVHPGSKGIRERRWPEDRWCIVLDALLVKYGCGIIIIGSKNEERLCRAIQDGMKGEAVNLAGRCSLGQLAAVIAQSDMLLSSCSGPLHMAVAMGVPAVYIGGGVDLTKWGAYGSSKLHRVVFRDRSCRPEKCVVCRDRWEKCTDSITPEAFLEVVSETIDSLDFKG</sequence>
<protein>
    <submittedName>
        <fullName evidence="5">Glycosyltransferase</fullName>
    </submittedName>
</protein>
<proteinExistence type="predicted"/>
<evidence type="ECO:0000313" key="5">
    <source>
        <dbReference type="EMBL" id="TET46686.1"/>
    </source>
</evidence>
<dbReference type="Pfam" id="PF00534">
    <property type="entry name" value="Glycos_transf_1"/>
    <property type="match status" value="1"/>
</dbReference>
<keyword evidence="2 5" id="KW-0808">Transferase</keyword>
<dbReference type="InterPro" id="IPR051199">
    <property type="entry name" value="LPS_LOS_Heptosyltrfase"/>
</dbReference>
<feature type="domain" description="Glycosyltransferase subfamily 4-like N-terminal" evidence="4">
    <location>
        <begin position="16"/>
        <end position="189"/>
    </location>
</feature>
<name>A0A523UVW9_UNCT6</name>
<gene>
    <name evidence="5" type="ORF">E3J62_03550</name>
</gene>
<dbReference type="CDD" id="cd03789">
    <property type="entry name" value="GT9_LPS_heptosyltransferase"/>
    <property type="match status" value="1"/>
</dbReference>
<evidence type="ECO:0000256" key="1">
    <source>
        <dbReference type="ARBA" id="ARBA00022676"/>
    </source>
</evidence>
<evidence type="ECO:0000259" key="4">
    <source>
        <dbReference type="Pfam" id="PF13439"/>
    </source>
</evidence>
<evidence type="ECO:0000259" key="3">
    <source>
        <dbReference type="Pfam" id="PF00534"/>
    </source>
</evidence>
<evidence type="ECO:0000256" key="2">
    <source>
        <dbReference type="ARBA" id="ARBA00022679"/>
    </source>
</evidence>
<evidence type="ECO:0000313" key="6">
    <source>
        <dbReference type="Proteomes" id="UP000315525"/>
    </source>
</evidence>
<dbReference type="CDD" id="cd03801">
    <property type="entry name" value="GT4_PimA-like"/>
    <property type="match status" value="1"/>
</dbReference>
<accession>A0A523UVW9</accession>
<reference evidence="5 6" key="1">
    <citation type="submission" date="2019-03" db="EMBL/GenBank/DDBJ databases">
        <title>Metabolic potential of uncultured bacteria and archaea associated with petroleum seepage in deep-sea sediments.</title>
        <authorList>
            <person name="Dong X."/>
            <person name="Hubert C."/>
        </authorList>
    </citation>
    <scope>NUCLEOTIDE SEQUENCE [LARGE SCALE GENOMIC DNA]</scope>
    <source>
        <strain evidence="5">E44_bin18</strain>
    </source>
</reference>
<dbReference type="GO" id="GO:0009244">
    <property type="term" value="P:lipopolysaccharide core region biosynthetic process"/>
    <property type="evidence" value="ECO:0007669"/>
    <property type="project" value="TreeGrafter"/>
</dbReference>
<dbReference type="InterPro" id="IPR028098">
    <property type="entry name" value="Glyco_trans_4-like_N"/>
</dbReference>
<dbReference type="Gene3D" id="3.40.50.2000">
    <property type="entry name" value="Glycogen Phosphorylase B"/>
    <property type="match status" value="4"/>
</dbReference>
<dbReference type="EMBL" id="SOJN01000046">
    <property type="protein sequence ID" value="TET46686.1"/>
    <property type="molecule type" value="Genomic_DNA"/>
</dbReference>
<dbReference type="Pfam" id="PF01075">
    <property type="entry name" value="Glyco_transf_9"/>
    <property type="match status" value="1"/>
</dbReference>